<protein>
    <submittedName>
        <fullName evidence="1">Uncharacterized protein</fullName>
    </submittedName>
</protein>
<comment type="caution">
    <text evidence="1">The sequence shown here is derived from an EMBL/GenBank/DDBJ whole genome shotgun (WGS) entry which is preliminary data.</text>
</comment>
<dbReference type="Proteomes" id="UP000004728">
    <property type="component" value="Unassembled WGS sequence"/>
</dbReference>
<dbReference type="HOGENOM" id="CLU_3273571_0_0_5"/>
<keyword evidence="2" id="KW-1185">Reference proteome</keyword>
<sequence length="41" mass="4481">MPVAARSLSFEFLRFINELKADDERKEAAIAPMRAIAAGSS</sequence>
<gene>
    <name evidence="1" type="ORF">Y88_1580</name>
</gene>
<reference evidence="1 2" key="1">
    <citation type="journal article" date="2012" name="J. Bacteriol.">
        <title>Draft Genome Sequence of Novosphingobium nitrogenifigens Y88T.</title>
        <authorList>
            <person name="Strabala T.J."/>
            <person name="Macdonald L."/>
            <person name="Liu V."/>
            <person name="Smit A.M."/>
        </authorList>
    </citation>
    <scope>NUCLEOTIDE SEQUENCE [LARGE SCALE GENOMIC DNA]</scope>
    <source>
        <strain evidence="1 2">DSM 19370</strain>
    </source>
</reference>
<dbReference type="EMBL" id="AEWJ01000033">
    <property type="protein sequence ID" value="EGD59425.1"/>
    <property type="molecule type" value="Genomic_DNA"/>
</dbReference>
<name>F1Z7N4_9SPHN</name>
<accession>F1Z7N4</accession>
<evidence type="ECO:0000313" key="2">
    <source>
        <dbReference type="Proteomes" id="UP000004728"/>
    </source>
</evidence>
<evidence type="ECO:0000313" key="1">
    <source>
        <dbReference type="EMBL" id="EGD59425.1"/>
    </source>
</evidence>
<dbReference type="AlphaFoldDB" id="F1Z7N4"/>
<organism evidence="1 2">
    <name type="scientific">Novosphingobium nitrogenifigens DSM 19370</name>
    <dbReference type="NCBI Taxonomy" id="983920"/>
    <lineage>
        <taxon>Bacteria</taxon>
        <taxon>Pseudomonadati</taxon>
        <taxon>Pseudomonadota</taxon>
        <taxon>Alphaproteobacteria</taxon>
        <taxon>Sphingomonadales</taxon>
        <taxon>Sphingomonadaceae</taxon>
        <taxon>Novosphingobium</taxon>
    </lineage>
</organism>
<proteinExistence type="predicted"/>
<dbReference type="InParanoid" id="F1Z7N4"/>